<accession>A0A2G5I811</accession>
<proteinExistence type="predicted"/>
<dbReference type="Gene3D" id="3.40.50.10190">
    <property type="entry name" value="BRCT domain"/>
    <property type="match status" value="1"/>
</dbReference>
<dbReference type="SMART" id="SM00384">
    <property type="entry name" value="AT_hook"/>
    <property type="match status" value="4"/>
</dbReference>
<feature type="compositionally biased region" description="Basic residues" evidence="1">
    <location>
        <begin position="377"/>
        <end position="386"/>
    </location>
</feature>
<sequence length="659" mass="70750">MATPSTKPPAKYEYFARDSETDSDGDDLNAPHVRLEKRATSKDTSPSTAVDRRDGADSSFHTQATQPLETPVDATRSNSTTLHSPGLPVDDEAFGLNEQREVGEPQDNDAEDGTPSIAPEVASRGLKRKLTARADQYEFPGDADSDAQARRNRTKLPKAARDSEDDGEDTSSAPPTATKKLDAVFEAVRTANGEPNESKVPAPSPTQSSRQSAGTQTSTEHHEDAEEVEMADAEDEAEAATVSPPFTTAKKGGRPPKAALMDNGEPDDDEESTDAGDDEIAPAVQSDQPLKKRGRGRPPKASRVNEHHEDAEEVEMADAEDEAEAATVSPPFTTAKKGGRPPKAALMDNGEPDDDEESTDAGDDEIAPAVQSDQPLKKRGRGRPPKASRVNGPDAPTSAAAGKRKTKPRKSLRSTTTAATPAKQVLRRQTATPSATVRRTPKILLSASGLPPAAKAWMTRNKIKSVDETPSKGTNYVCVTRDKALPRTLKVLQSLVAGKTVVGDSWINDSRKEGELLDADDYLHADLKDIEADPATRRSLFAQKTLFFTVKAATFYEDWDKLVELANEAGAAEILKGNANKGHATTPKESVIFFGENNATDDDAEDLIKTHGRVVYDKTAFAQWIINAEVDLDDSEYVLTSPLQGSQAKNGGAGKKAKK</sequence>
<dbReference type="AlphaFoldDB" id="A0A2G5I811"/>
<organism evidence="3 4">
    <name type="scientific">Cercospora beticola</name>
    <name type="common">Sugarbeet leaf spot fungus</name>
    <dbReference type="NCBI Taxonomy" id="122368"/>
    <lineage>
        <taxon>Eukaryota</taxon>
        <taxon>Fungi</taxon>
        <taxon>Dikarya</taxon>
        <taxon>Ascomycota</taxon>
        <taxon>Pezizomycotina</taxon>
        <taxon>Dothideomycetes</taxon>
        <taxon>Dothideomycetidae</taxon>
        <taxon>Mycosphaerellales</taxon>
        <taxon>Mycosphaerellaceae</taxon>
        <taxon>Cercospora</taxon>
    </lineage>
</organism>
<dbReference type="EMBL" id="LKMD01000100">
    <property type="protein sequence ID" value="PIB00603.1"/>
    <property type="molecule type" value="Genomic_DNA"/>
</dbReference>
<dbReference type="InterPro" id="IPR036420">
    <property type="entry name" value="BRCT_dom_sf"/>
</dbReference>
<gene>
    <name evidence="3" type="ORF">CB0940_00610</name>
</gene>
<evidence type="ECO:0000259" key="2">
    <source>
        <dbReference type="PROSITE" id="PS50172"/>
    </source>
</evidence>
<feature type="compositionally biased region" description="Acidic residues" evidence="1">
    <location>
        <begin position="264"/>
        <end position="280"/>
    </location>
</feature>
<feature type="domain" description="BRCT" evidence="2">
    <location>
        <begin position="464"/>
        <end position="524"/>
    </location>
</feature>
<feature type="compositionally biased region" description="Basic residues" evidence="1">
    <location>
        <begin position="402"/>
        <end position="412"/>
    </location>
</feature>
<feature type="compositionally biased region" description="Basic residues" evidence="1">
    <location>
        <begin position="291"/>
        <end position="300"/>
    </location>
</feature>
<evidence type="ECO:0000313" key="3">
    <source>
        <dbReference type="EMBL" id="PIB00603.1"/>
    </source>
</evidence>
<name>A0A2G5I811_CERBT</name>
<feature type="compositionally biased region" description="Acidic residues" evidence="1">
    <location>
        <begin position="311"/>
        <end position="324"/>
    </location>
</feature>
<dbReference type="PRINTS" id="PR00929">
    <property type="entry name" value="ATHOOK"/>
</dbReference>
<dbReference type="InterPro" id="IPR017956">
    <property type="entry name" value="AT_hook_DNA-bd_motif"/>
</dbReference>
<feature type="compositionally biased region" description="Polar residues" evidence="1">
    <location>
        <begin position="59"/>
        <end position="68"/>
    </location>
</feature>
<feature type="region of interest" description="Disordered" evidence="1">
    <location>
        <begin position="1"/>
        <end position="440"/>
    </location>
</feature>
<feature type="compositionally biased region" description="Acidic residues" evidence="1">
    <location>
        <begin position="225"/>
        <end position="238"/>
    </location>
</feature>
<comment type="caution">
    <text evidence="3">The sequence shown here is derived from an EMBL/GenBank/DDBJ whole genome shotgun (WGS) entry which is preliminary data.</text>
</comment>
<dbReference type="InterPro" id="IPR001357">
    <property type="entry name" value="BRCT_dom"/>
</dbReference>
<dbReference type="PROSITE" id="PS50172">
    <property type="entry name" value="BRCT"/>
    <property type="match status" value="1"/>
</dbReference>
<feature type="compositionally biased region" description="Acidic residues" evidence="1">
    <location>
        <begin position="350"/>
        <end position="366"/>
    </location>
</feature>
<evidence type="ECO:0000256" key="1">
    <source>
        <dbReference type="SAM" id="MobiDB-lite"/>
    </source>
</evidence>
<dbReference type="Proteomes" id="UP000230605">
    <property type="component" value="Chromosome 1"/>
</dbReference>
<dbReference type="SUPFAM" id="SSF52113">
    <property type="entry name" value="BRCT domain"/>
    <property type="match status" value="1"/>
</dbReference>
<evidence type="ECO:0000313" key="4">
    <source>
        <dbReference type="Proteomes" id="UP000230605"/>
    </source>
</evidence>
<protein>
    <recommendedName>
        <fullName evidence="2">BRCT domain-containing protein</fullName>
    </recommendedName>
</protein>
<reference evidence="3 4" key="1">
    <citation type="submission" date="2015-10" db="EMBL/GenBank/DDBJ databases">
        <title>The cercosporin biosynthetic gene cluster was horizontally transferred to several fungal lineages and shown to be expanded in Cercospora beticola based on microsynteny with recipient genomes.</title>
        <authorList>
            <person name="De Jonge R."/>
            <person name="Ebert M.K."/>
            <person name="Suttle J.C."/>
            <person name="Jurick Ii W.M."/>
            <person name="Secor G.A."/>
            <person name="Thomma B.P."/>
            <person name="Van De Peer Y."/>
            <person name="Bolton M.D."/>
        </authorList>
    </citation>
    <scope>NUCLEOTIDE SEQUENCE [LARGE SCALE GENOMIC DNA]</scope>
    <source>
        <strain evidence="3 4">09-40</strain>
    </source>
</reference>
<feature type="compositionally biased region" description="Polar residues" evidence="1">
    <location>
        <begin position="427"/>
        <end position="437"/>
    </location>
</feature>
<dbReference type="OrthoDB" id="342264at2759"/>
<feature type="compositionally biased region" description="Polar residues" evidence="1">
    <location>
        <begin position="205"/>
        <end position="218"/>
    </location>
</feature>
<dbReference type="GO" id="GO:0003677">
    <property type="term" value="F:DNA binding"/>
    <property type="evidence" value="ECO:0007669"/>
    <property type="project" value="InterPro"/>
</dbReference>